<reference evidence="1" key="2">
    <citation type="journal article" date="2015" name="Data Brief">
        <title>Shoot transcriptome of the giant reed, Arundo donax.</title>
        <authorList>
            <person name="Barrero R.A."/>
            <person name="Guerrero F.D."/>
            <person name="Moolhuijzen P."/>
            <person name="Goolsby J.A."/>
            <person name="Tidwell J."/>
            <person name="Bellgard S.E."/>
            <person name="Bellgard M.I."/>
        </authorList>
    </citation>
    <scope>NUCLEOTIDE SEQUENCE</scope>
    <source>
        <tissue evidence="1">Shoot tissue taken approximately 20 cm above the soil surface</tissue>
    </source>
</reference>
<accession>A0A0A9C441</accession>
<protein>
    <submittedName>
        <fullName evidence="1">Uncharacterized protein</fullName>
    </submittedName>
</protein>
<evidence type="ECO:0000313" key="1">
    <source>
        <dbReference type="EMBL" id="JAD68120.1"/>
    </source>
</evidence>
<reference evidence="1" key="1">
    <citation type="submission" date="2014-09" db="EMBL/GenBank/DDBJ databases">
        <authorList>
            <person name="Magalhaes I.L.F."/>
            <person name="Oliveira U."/>
            <person name="Santos F.R."/>
            <person name="Vidigal T.H.D.A."/>
            <person name="Brescovit A.D."/>
            <person name="Santos A.J."/>
        </authorList>
    </citation>
    <scope>NUCLEOTIDE SEQUENCE</scope>
    <source>
        <tissue evidence="1">Shoot tissue taken approximately 20 cm above the soil surface</tissue>
    </source>
</reference>
<organism evidence="1">
    <name type="scientific">Arundo donax</name>
    <name type="common">Giant reed</name>
    <name type="synonym">Donax arundinaceus</name>
    <dbReference type="NCBI Taxonomy" id="35708"/>
    <lineage>
        <taxon>Eukaryota</taxon>
        <taxon>Viridiplantae</taxon>
        <taxon>Streptophyta</taxon>
        <taxon>Embryophyta</taxon>
        <taxon>Tracheophyta</taxon>
        <taxon>Spermatophyta</taxon>
        <taxon>Magnoliopsida</taxon>
        <taxon>Liliopsida</taxon>
        <taxon>Poales</taxon>
        <taxon>Poaceae</taxon>
        <taxon>PACMAD clade</taxon>
        <taxon>Arundinoideae</taxon>
        <taxon>Arundineae</taxon>
        <taxon>Arundo</taxon>
    </lineage>
</organism>
<name>A0A0A9C441_ARUDO</name>
<sequence>MISTLMEPPEKSTNNCFFVNSYTVVLEKLPMCLVVYCGLL</sequence>
<proteinExistence type="predicted"/>
<dbReference type="AlphaFoldDB" id="A0A0A9C441"/>
<dbReference type="EMBL" id="GBRH01229775">
    <property type="protein sequence ID" value="JAD68120.1"/>
    <property type="molecule type" value="Transcribed_RNA"/>
</dbReference>